<keyword evidence="1" id="KW-1185">Reference proteome</keyword>
<accession>A0A1I7Z090</accession>
<sequence length="283" mass="32895">MWGKVGSLTSKKIHTFHIVGDEKTKRLYAAAQPFCYEQYDDAVLLDSVDPKFLANFHIEGSAVWKNIDLSRTWREISLDEVQRLVRCISRRWEERHPLSYDYRSSNCLWIDQSTNDKLLPMRLPVKSAFFLAQGATEYVEQFFENHLGPLYELCCITVGLKQSTVDAMIDKFVPVDGGSFYMQQELTREQIERLVLKCEMAEKKVKIQMLSQDSTYCTKCSDVLQLFDFNKHYTKREFIGGNLIAVRGGSKLEVTVRFKFVGSFEWQWDEVKYQAKSGKKVLS</sequence>
<evidence type="ECO:0000313" key="2">
    <source>
        <dbReference type="WBParaSite" id="L893_g21476.t1"/>
    </source>
</evidence>
<organism evidence="1 2">
    <name type="scientific">Steinernema glaseri</name>
    <dbReference type="NCBI Taxonomy" id="37863"/>
    <lineage>
        <taxon>Eukaryota</taxon>
        <taxon>Metazoa</taxon>
        <taxon>Ecdysozoa</taxon>
        <taxon>Nematoda</taxon>
        <taxon>Chromadorea</taxon>
        <taxon>Rhabditida</taxon>
        <taxon>Tylenchina</taxon>
        <taxon>Panagrolaimomorpha</taxon>
        <taxon>Strongyloidoidea</taxon>
        <taxon>Steinernematidae</taxon>
        <taxon>Steinernema</taxon>
    </lineage>
</organism>
<name>A0A1I7Z090_9BILA</name>
<proteinExistence type="predicted"/>
<dbReference type="AlphaFoldDB" id="A0A1I7Z090"/>
<dbReference type="Proteomes" id="UP000095287">
    <property type="component" value="Unplaced"/>
</dbReference>
<protein>
    <submittedName>
        <fullName evidence="2">FBA_2 domain-containing protein</fullName>
    </submittedName>
</protein>
<dbReference type="WBParaSite" id="L893_g21476.t1">
    <property type="protein sequence ID" value="L893_g21476.t1"/>
    <property type="gene ID" value="L893_g21476"/>
</dbReference>
<reference evidence="2" key="1">
    <citation type="submission" date="2016-11" db="UniProtKB">
        <authorList>
            <consortium name="WormBaseParasite"/>
        </authorList>
    </citation>
    <scope>IDENTIFICATION</scope>
</reference>
<evidence type="ECO:0000313" key="1">
    <source>
        <dbReference type="Proteomes" id="UP000095287"/>
    </source>
</evidence>